<name>M3CFD8_STRM1</name>
<dbReference type="Proteomes" id="UP000011740">
    <property type="component" value="Unassembled WGS sequence"/>
</dbReference>
<sequence>MITLEYIAAETQVSGGFSWARNQSNPHFGYMVATPGHEQVIRGWDGSTGQIASFVAEHILRVAASDSLWFGSWMENGDLYLDLSENIIDRERALQAGRERGEISIWDCEAGEVVYL</sequence>
<comment type="caution">
    <text evidence="1">The sequence shown here is derived from an EMBL/GenBank/DDBJ whole genome shotgun (WGS) entry which is preliminary data.</text>
</comment>
<evidence type="ECO:0000313" key="1">
    <source>
        <dbReference type="EMBL" id="EMF02441.1"/>
    </source>
</evidence>
<proteinExistence type="predicted"/>
<organism evidence="1 2">
    <name type="scientific">Streptomyces mobaraensis (strain ATCC 29032 / DSM 40847 / JCM 4168 / NBRC 13819 / NCIMB 11159 / IPCR 16-22)</name>
    <dbReference type="NCBI Taxonomy" id="1223523"/>
    <lineage>
        <taxon>Bacteria</taxon>
        <taxon>Bacillati</taxon>
        <taxon>Actinomycetota</taxon>
        <taxon>Actinomycetes</taxon>
        <taxon>Kitasatosporales</taxon>
        <taxon>Streptomycetaceae</taxon>
        <taxon>Streptomyces</taxon>
    </lineage>
</organism>
<dbReference type="AlphaFoldDB" id="M3CFD8"/>
<dbReference type="RefSeq" id="WP_004938112.1">
    <property type="nucleotide sequence ID" value="NZ_AORZ01000002.1"/>
</dbReference>
<dbReference type="STRING" id="1223523.H340_01304"/>
<evidence type="ECO:0000313" key="2">
    <source>
        <dbReference type="Proteomes" id="UP000011740"/>
    </source>
</evidence>
<gene>
    <name evidence="1" type="ORF">H340_01304</name>
</gene>
<accession>M3CFD8</accession>
<protein>
    <submittedName>
        <fullName evidence="1">Uncharacterized protein</fullName>
    </submittedName>
</protein>
<reference evidence="1 2" key="1">
    <citation type="journal article" date="2013" name="Genome Announc.">
        <title>Whole-Genome Shotgun Assembly and Analysis of the Genome of Streptomyces mobaraensis DSM 40847, a Strain for Industrial Production of Microbial Transglutaminase.</title>
        <authorList>
            <person name="Yang H."/>
            <person name="He T."/>
            <person name="Wu W."/>
            <person name="Zhu W."/>
            <person name="Lu B."/>
            <person name="Sun W."/>
        </authorList>
    </citation>
    <scope>NUCLEOTIDE SEQUENCE [LARGE SCALE GENOMIC DNA]</scope>
    <source>
        <strain evidence="1 2">DSM 40847</strain>
    </source>
</reference>
<dbReference type="EMBL" id="AORZ01000002">
    <property type="protein sequence ID" value="EMF02441.1"/>
    <property type="molecule type" value="Genomic_DNA"/>
</dbReference>
<dbReference type="PATRIC" id="fig|1223523.3.peg.264"/>